<proteinExistence type="predicted"/>
<name>A0AAD4DDE5_9FUNG</name>
<comment type="caution">
    <text evidence="1">The sequence shown here is derived from an EMBL/GenBank/DDBJ whole genome shotgun (WGS) entry which is preliminary data.</text>
</comment>
<sequence>MLRISTLNARIGSKVLLPLRTFNPTTAGRQPWLPSLRLPQHLQPSPLPPQQQPITLTNGFSTSSRSLAAIEKKALSKKITLPKDPYLLSEKVVKFAKNGKLDDAITLVMEAPKSRQNEVVWNHLIQESSKLGKINQSWQLLND</sequence>
<evidence type="ECO:0000313" key="1">
    <source>
        <dbReference type="EMBL" id="KAG0275128.1"/>
    </source>
</evidence>
<dbReference type="Proteomes" id="UP001194580">
    <property type="component" value="Unassembled WGS sequence"/>
</dbReference>
<keyword evidence="2" id="KW-1185">Reference proteome</keyword>
<organism evidence="1 2">
    <name type="scientific">Linnemannia exigua</name>
    <dbReference type="NCBI Taxonomy" id="604196"/>
    <lineage>
        <taxon>Eukaryota</taxon>
        <taxon>Fungi</taxon>
        <taxon>Fungi incertae sedis</taxon>
        <taxon>Mucoromycota</taxon>
        <taxon>Mortierellomycotina</taxon>
        <taxon>Mortierellomycetes</taxon>
        <taxon>Mortierellales</taxon>
        <taxon>Mortierellaceae</taxon>
        <taxon>Linnemannia</taxon>
    </lineage>
</organism>
<feature type="non-terminal residue" evidence="1">
    <location>
        <position position="143"/>
    </location>
</feature>
<dbReference type="AlphaFoldDB" id="A0AAD4DDE5"/>
<dbReference type="EMBL" id="JAAAIL010000519">
    <property type="protein sequence ID" value="KAG0275128.1"/>
    <property type="molecule type" value="Genomic_DNA"/>
</dbReference>
<reference evidence="1" key="1">
    <citation type="journal article" date="2020" name="Fungal Divers.">
        <title>Resolving the Mortierellaceae phylogeny through synthesis of multi-gene phylogenetics and phylogenomics.</title>
        <authorList>
            <person name="Vandepol N."/>
            <person name="Liber J."/>
            <person name="Desiro A."/>
            <person name="Na H."/>
            <person name="Kennedy M."/>
            <person name="Barry K."/>
            <person name="Grigoriev I.V."/>
            <person name="Miller A.N."/>
            <person name="O'Donnell K."/>
            <person name="Stajich J.E."/>
            <person name="Bonito G."/>
        </authorList>
    </citation>
    <scope>NUCLEOTIDE SEQUENCE</scope>
    <source>
        <strain evidence="1">NRRL 28262</strain>
    </source>
</reference>
<evidence type="ECO:0000313" key="2">
    <source>
        <dbReference type="Proteomes" id="UP001194580"/>
    </source>
</evidence>
<gene>
    <name evidence="1" type="ORF">BGZ95_009146</name>
</gene>
<protein>
    <submittedName>
        <fullName evidence="1">Uncharacterized protein</fullName>
    </submittedName>
</protein>
<accession>A0AAD4DDE5</accession>